<comment type="caution">
    <text evidence="2">The sequence shown here is derived from an EMBL/GenBank/DDBJ whole genome shotgun (WGS) entry which is preliminary data.</text>
</comment>
<dbReference type="Pfam" id="PF25598">
    <property type="entry name" value="ARM_PUB"/>
    <property type="match status" value="1"/>
</dbReference>
<accession>A0A9Q0KIL8</accession>
<dbReference type="AlphaFoldDB" id="A0A9Q0KIL8"/>
<keyword evidence="3" id="KW-1185">Reference proteome</keyword>
<reference evidence="2" key="1">
    <citation type="journal article" date="2023" name="Plant J.">
        <title>The genome of the king protea, Protea cynaroides.</title>
        <authorList>
            <person name="Chang J."/>
            <person name="Duong T.A."/>
            <person name="Schoeman C."/>
            <person name="Ma X."/>
            <person name="Roodt D."/>
            <person name="Barker N."/>
            <person name="Li Z."/>
            <person name="Van de Peer Y."/>
            <person name="Mizrachi E."/>
        </authorList>
    </citation>
    <scope>NUCLEOTIDE SEQUENCE</scope>
    <source>
        <tissue evidence="2">Young leaves</tissue>
    </source>
</reference>
<gene>
    <name evidence="2" type="ORF">NE237_004306</name>
</gene>
<proteinExistence type="predicted"/>
<name>A0A9Q0KIL8_9MAGN</name>
<dbReference type="OrthoDB" id="10064100at2759"/>
<dbReference type="Proteomes" id="UP001141806">
    <property type="component" value="Unassembled WGS sequence"/>
</dbReference>
<sequence>MKILSEIMDVAGREDQYKWRDLVMNIKNEGKESDPNKKCIKANGAGRTLAAVFRAFVAISFEKHSGLLEEILSALTLIFPLDAEAGLLLGSPDSLICIVRLLKSGDLFTRRNTIFRH</sequence>
<dbReference type="InterPro" id="IPR058678">
    <property type="entry name" value="ARM_PUB"/>
</dbReference>
<evidence type="ECO:0000259" key="1">
    <source>
        <dbReference type="Pfam" id="PF25598"/>
    </source>
</evidence>
<evidence type="ECO:0000313" key="2">
    <source>
        <dbReference type="EMBL" id="KAJ4971207.1"/>
    </source>
</evidence>
<protein>
    <recommendedName>
        <fullName evidence="1">U-box domain-containing protein</fullName>
    </recommendedName>
</protein>
<evidence type="ECO:0000313" key="3">
    <source>
        <dbReference type="Proteomes" id="UP001141806"/>
    </source>
</evidence>
<feature type="domain" description="U-box" evidence="1">
    <location>
        <begin position="8"/>
        <end position="114"/>
    </location>
</feature>
<organism evidence="2 3">
    <name type="scientific">Protea cynaroides</name>
    <dbReference type="NCBI Taxonomy" id="273540"/>
    <lineage>
        <taxon>Eukaryota</taxon>
        <taxon>Viridiplantae</taxon>
        <taxon>Streptophyta</taxon>
        <taxon>Embryophyta</taxon>
        <taxon>Tracheophyta</taxon>
        <taxon>Spermatophyta</taxon>
        <taxon>Magnoliopsida</taxon>
        <taxon>Proteales</taxon>
        <taxon>Proteaceae</taxon>
        <taxon>Protea</taxon>
    </lineage>
</organism>
<dbReference type="EMBL" id="JAMYWD010000005">
    <property type="protein sequence ID" value="KAJ4971207.1"/>
    <property type="molecule type" value="Genomic_DNA"/>
</dbReference>